<reference evidence="3 4" key="1">
    <citation type="submission" date="2020-10" db="EMBL/GenBank/DDBJ databases">
        <title>Plant Genome Project.</title>
        <authorList>
            <person name="Zhang R.-G."/>
        </authorList>
    </citation>
    <scope>NUCLEOTIDE SEQUENCE [LARGE SCALE GENOMIC DNA]</scope>
    <source>
        <strain evidence="3">FAFU-HL-1</strain>
        <tissue evidence="3">Leaf</tissue>
    </source>
</reference>
<dbReference type="PANTHER" id="PTHR33098:SF109">
    <property type="entry name" value="OS07G0563400 PROTEIN"/>
    <property type="match status" value="1"/>
</dbReference>
<dbReference type="InterPro" id="IPR025520">
    <property type="entry name" value="DUF4408"/>
</dbReference>
<comment type="caution">
    <text evidence="3">The sequence shown here is derived from an EMBL/GenBank/DDBJ whole genome shotgun (WGS) entry which is preliminary data.</text>
</comment>
<dbReference type="Pfam" id="PF14364">
    <property type="entry name" value="DUF4408"/>
    <property type="match status" value="1"/>
</dbReference>
<sequence length="401" mass="45765">MPLSLYMNPHLTLTSLYSSTHNLPCPTRHPALQILDIQAQVRLSRFKSMGSLSLSVKVVLLSTSVLFLSLCLKISVPLVHDFSVNQAPLLWSSIISWLKPPYLYVIINCIIITIVATSRFHHSHNTHDSTTTHHQIEKIPMDEYVHGEMKISTVEIQSHYFGGLESRAEIVYQDREEEQEEAAGHEKFVTEDKGVVNAVAVLEDSKKEIVDDFVLSKSTWVPPIRRIDSSENNLMAPDNLSPMEKPLVSSRFGHRKPVKASPEGGRALRVAKPKRHETLENTWKTITEGRAMPLTRHVKKSETFKDTWENHGGQVTTSVADPHEVKKSTTFKDRTNHQLPLVNSSSSPDSGRLRKEPSLNQDELNRRVEAFIKKFNEEMRLQRQESLNQYKEMTSPWKAWH</sequence>
<dbReference type="Proteomes" id="UP000657918">
    <property type="component" value="Chromosome 11"/>
</dbReference>
<dbReference type="PANTHER" id="PTHR33098">
    <property type="entry name" value="COTTON FIBER (DUF761)"/>
    <property type="match status" value="1"/>
</dbReference>
<evidence type="ECO:0000313" key="4">
    <source>
        <dbReference type="Proteomes" id="UP000657918"/>
    </source>
</evidence>
<evidence type="ECO:0000259" key="2">
    <source>
        <dbReference type="Pfam" id="PF14364"/>
    </source>
</evidence>
<dbReference type="InterPro" id="IPR008480">
    <property type="entry name" value="DUF761_pln"/>
</dbReference>
<gene>
    <name evidence="3" type="ORF">SADUNF_Sadunf11G0025300</name>
</gene>
<dbReference type="OrthoDB" id="1933168at2759"/>
<organism evidence="3 4">
    <name type="scientific">Salix dunnii</name>
    <dbReference type="NCBI Taxonomy" id="1413687"/>
    <lineage>
        <taxon>Eukaryota</taxon>
        <taxon>Viridiplantae</taxon>
        <taxon>Streptophyta</taxon>
        <taxon>Embryophyta</taxon>
        <taxon>Tracheophyta</taxon>
        <taxon>Spermatophyta</taxon>
        <taxon>Magnoliopsida</taxon>
        <taxon>eudicotyledons</taxon>
        <taxon>Gunneridae</taxon>
        <taxon>Pentapetalae</taxon>
        <taxon>rosids</taxon>
        <taxon>fabids</taxon>
        <taxon>Malpighiales</taxon>
        <taxon>Salicaceae</taxon>
        <taxon>Saliceae</taxon>
        <taxon>Salix</taxon>
    </lineage>
</organism>
<dbReference type="EMBL" id="JADGMS010000011">
    <property type="protein sequence ID" value="KAF9672283.1"/>
    <property type="molecule type" value="Genomic_DNA"/>
</dbReference>
<proteinExistence type="predicted"/>
<feature type="compositionally biased region" description="Basic and acidic residues" evidence="1">
    <location>
        <begin position="351"/>
        <end position="361"/>
    </location>
</feature>
<feature type="region of interest" description="Disordered" evidence="1">
    <location>
        <begin position="303"/>
        <end position="361"/>
    </location>
</feature>
<evidence type="ECO:0000256" key="1">
    <source>
        <dbReference type="SAM" id="MobiDB-lite"/>
    </source>
</evidence>
<feature type="compositionally biased region" description="Basic and acidic residues" evidence="1">
    <location>
        <begin position="321"/>
        <end position="336"/>
    </location>
</feature>
<protein>
    <recommendedName>
        <fullName evidence="2">DUF4408 domain-containing protein</fullName>
    </recommendedName>
</protein>
<accession>A0A835JL58</accession>
<name>A0A835JL58_9ROSI</name>
<evidence type="ECO:0000313" key="3">
    <source>
        <dbReference type="EMBL" id="KAF9672283.1"/>
    </source>
</evidence>
<dbReference type="AlphaFoldDB" id="A0A835JL58"/>
<feature type="compositionally biased region" description="Polar residues" evidence="1">
    <location>
        <begin position="337"/>
        <end position="349"/>
    </location>
</feature>
<keyword evidence="4" id="KW-1185">Reference proteome</keyword>
<feature type="domain" description="DUF4408" evidence="2">
    <location>
        <begin position="88"/>
        <end position="120"/>
    </location>
</feature>
<dbReference type="Pfam" id="PF05553">
    <property type="entry name" value="DUF761"/>
    <property type="match status" value="1"/>
</dbReference>